<accession>A0ACC1JV66</accession>
<gene>
    <name evidence="1" type="ORF">IWQ57_003750</name>
</gene>
<dbReference type="EMBL" id="JANBUJ010001302">
    <property type="protein sequence ID" value="KAJ2767930.1"/>
    <property type="molecule type" value="Genomic_DNA"/>
</dbReference>
<comment type="caution">
    <text evidence="1">The sequence shown here is derived from an EMBL/GenBank/DDBJ whole genome shotgun (WGS) entry which is preliminary data.</text>
</comment>
<sequence>MAQRVRRQNAGNKLASMVAEERAKIASGEVALSDDDDDFARRPDDNDDNDDDLAGSDFEETDSEAERAAADETKDAEAAVERAERRQQRRAARKRHVVPRFAGAAPRQPAEAATAAAAAVAPRAHKRKRPALAVRVSSRTLAVRKAQETEERTAEREMKERRRRRRQKQRDGAADSPPALTQQQLLEEAKATEIENLARLREFQAQAAEDKQRLVATRHAPLMVRPVAHWRSHAVADAQGPRPATDYRIEHLDDARSPLNPWAQRQRPARPTTCPVTGLPARYVHPRTLVPYANARAYRILEDLAQGHHALVCDIGVWTSTAAAAGPHV</sequence>
<proteinExistence type="predicted"/>
<keyword evidence="2" id="KW-1185">Reference proteome</keyword>
<organism evidence="1 2">
    <name type="scientific">Coemansia nantahalensis</name>
    <dbReference type="NCBI Taxonomy" id="2789366"/>
    <lineage>
        <taxon>Eukaryota</taxon>
        <taxon>Fungi</taxon>
        <taxon>Fungi incertae sedis</taxon>
        <taxon>Zoopagomycota</taxon>
        <taxon>Kickxellomycotina</taxon>
        <taxon>Kickxellomycetes</taxon>
        <taxon>Kickxellales</taxon>
        <taxon>Kickxellaceae</taxon>
        <taxon>Coemansia</taxon>
    </lineage>
</organism>
<evidence type="ECO:0000313" key="1">
    <source>
        <dbReference type="EMBL" id="KAJ2767930.1"/>
    </source>
</evidence>
<dbReference type="Proteomes" id="UP001140234">
    <property type="component" value="Unassembled WGS sequence"/>
</dbReference>
<name>A0ACC1JV66_9FUNG</name>
<evidence type="ECO:0000313" key="2">
    <source>
        <dbReference type="Proteomes" id="UP001140234"/>
    </source>
</evidence>
<protein>
    <submittedName>
        <fullName evidence="1">Uncharacterized protein</fullName>
    </submittedName>
</protein>
<reference evidence="1" key="1">
    <citation type="submission" date="2022-07" db="EMBL/GenBank/DDBJ databases">
        <title>Phylogenomic reconstructions and comparative analyses of Kickxellomycotina fungi.</title>
        <authorList>
            <person name="Reynolds N.K."/>
            <person name="Stajich J.E."/>
            <person name="Barry K."/>
            <person name="Grigoriev I.V."/>
            <person name="Crous P."/>
            <person name="Smith M.E."/>
        </authorList>
    </citation>
    <scope>NUCLEOTIDE SEQUENCE</scope>
    <source>
        <strain evidence="1">CBS 109366</strain>
    </source>
</reference>